<comment type="subunit">
    <text evidence="7">Supercomplex made of cofactors A to E. Cofactors A and D function by capturing and stabilizing tubulin in a quasi-native conformation. Cofactor E binds to the cofactor D-tubulin complex; interaction with cofactor C then causes the release of tubulin polypeptides that are committed to the native state.</text>
</comment>
<evidence type="ECO:0000256" key="4">
    <source>
        <dbReference type="ARBA" id="ARBA00022614"/>
    </source>
</evidence>
<dbReference type="FunFam" id="3.80.10.10:FF:000752">
    <property type="entry name" value="Tubulin-folding cofactor E"/>
    <property type="match status" value="1"/>
</dbReference>
<dbReference type="Gene3D" id="3.10.20.90">
    <property type="entry name" value="Phosphatidylinositol 3-kinase Catalytic Subunit, Chain A, domain 1"/>
    <property type="match status" value="1"/>
</dbReference>
<evidence type="ECO:0000313" key="10">
    <source>
        <dbReference type="EMBL" id="KAL3513361.1"/>
    </source>
</evidence>
<comment type="similarity">
    <text evidence="2">Belongs to the TBCE family.</text>
</comment>
<dbReference type="Pfam" id="PF01302">
    <property type="entry name" value="CAP_GLY"/>
    <property type="match status" value="1"/>
</dbReference>
<proteinExistence type="inferred from homology"/>
<dbReference type="InterPro" id="IPR001611">
    <property type="entry name" value="Leu-rich_rpt"/>
</dbReference>
<evidence type="ECO:0000256" key="2">
    <source>
        <dbReference type="ARBA" id="ARBA00006286"/>
    </source>
</evidence>
<dbReference type="InterPro" id="IPR032675">
    <property type="entry name" value="LRR_dom_sf"/>
</dbReference>
<dbReference type="InterPro" id="IPR044079">
    <property type="entry name" value="Ubl_TBCE"/>
</dbReference>
<dbReference type="SUPFAM" id="SSF54236">
    <property type="entry name" value="Ubiquitin-like"/>
    <property type="match status" value="1"/>
</dbReference>
<feature type="region of interest" description="Disordered" evidence="8">
    <location>
        <begin position="1"/>
        <end position="21"/>
    </location>
</feature>
<dbReference type="InterPro" id="IPR036859">
    <property type="entry name" value="CAP-Gly_dom_sf"/>
</dbReference>
<dbReference type="Proteomes" id="UP001630127">
    <property type="component" value="Unassembled WGS sequence"/>
</dbReference>
<evidence type="ECO:0000256" key="5">
    <source>
        <dbReference type="ARBA" id="ARBA00022737"/>
    </source>
</evidence>
<keyword evidence="6" id="KW-0143">Chaperone</keyword>
<dbReference type="PROSITE" id="PS50245">
    <property type="entry name" value="CAP_GLY_2"/>
    <property type="match status" value="1"/>
</dbReference>
<evidence type="ECO:0000256" key="8">
    <source>
        <dbReference type="SAM" id="MobiDB-lite"/>
    </source>
</evidence>
<evidence type="ECO:0000256" key="1">
    <source>
        <dbReference type="ARBA" id="ARBA00004496"/>
    </source>
</evidence>
<dbReference type="Gene3D" id="3.80.10.10">
    <property type="entry name" value="Ribonuclease Inhibitor"/>
    <property type="match status" value="3"/>
</dbReference>
<dbReference type="Gene3D" id="2.30.30.190">
    <property type="entry name" value="CAP Gly-rich-like domain"/>
    <property type="match status" value="1"/>
</dbReference>
<dbReference type="InterPro" id="IPR050836">
    <property type="entry name" value="SDS22/Internalin_LRR"/>
</dbReference>
<dbReference type="EMBL" id="JBJUIK010000011">
    <property type="protein sequence ID" value="KAL3513361.1"/>
    <property type="molecule type" value="Genomic_DNA"/>
</dbReference>
<accession>A0ABD2Z1T9</accession>
<dbReference type="SUPFAM" id="SSF74924">
    <property type="entry name" value="Cap-Gly domain"/>
    <property type="match status" value="1"/>
</dbReference>
<keyword evidence="11" id="KW-1185">Reference proteome</keyword>
<reference evidence="10 11" key="1">
    <citation type="submission" date="2024-11" db="EMBL/GenBank/DDBJ databases">
        <title>A near-complete genome assembly of Cinchona calisaya.</title>
        <authorList>
            <person name="Lian D.C."/>
            <person name="Zhao X.W."/>
            <person name="Wei L."/>
        </authorList>
    </citation>
    <scope>NUCLEOTIDE SEQUENCE [LARGE SCALE GENOMIC DNA]</scope>
    <source>
        <tissue evidence="10">Nenye</tissue>
    </source>
</reference>
<comment type="subcellular location">
    <subcellularLocation>
        <location evidence="1">Cytoplasm</location>
    </subcellularLocation>
</comment>
<dbReference type="SMART" id="SM01052">
    <property type="entry name" value="CAP_GLY"/>
    <property type="match status" value="1"/>
</dbReference>
<keyword evidence="4" id="KW-0433">Leucine-rich repeat</keyword>
<dbReference type="FunFam" id="3.10.20.90:FF:000187">
    <property type="entry name" value="Tubulin-folding cofactor E"/>
    <property type="match status" value="1"/>
</dbReference>
<feature type="domain" description="CAP-Gly" evidence="9">
    <location>
        <begin position="45"/>
        <end position="89"/>
    </location>
</feature>
<name>A0ABD2Z1T9_9GENT</name>
<evidence type="ECO:0000313" key="11">
    <source>
        <dbReference type="Proteomes" id="UP001630127"/>
    </source>
</evidence>
<dbReference type="FunFam" id="3.80.10.10:FF:000846">
    <property type="entry name" value="Predicted protein"/>
    <property type="match status" value="1"/>
</dbReference>
<keyword evidence="5" id="KW-0677">Repeat</keyword>
<evidence type="ECO:0000256" key="3">
    <source>
        <dbReference type="ARBA" id="ARBA00022490"/>
    </source>
</evidence>
<protein>
    <recommendedName>
        <fullName evidence="9">CAP-Gly domain-containing protein</fullName>
    </recommendedName>
</protein>
<dbReference type="InterPro" id="IPR029071">
    <property type="entry name" value="Ubiquitin-like_domsf"/>
</dbReference>
<dbReference type="FunFam" id="2.30.30.190:FF:000016">
    <property type="entry name" value="Tubulin-folding cofactor E"/>
    <property type="match status" value="1"/>
</dbReference>
<dbReference type="PROSITE" id="PS51450">
    <property type="entry name" value="LRR"/>
    <property type="match status" value="2"/>
</dbReference>
<evidence type="ECO:0000259" key="9">
    <source>
        <dbReference type="PROSITE" id="PS50245"/>
    </source>
</evidence>
<evidence type="ECO:0000256" key="7">
    <source>
        <dbReference type="ARBA" id="ARBA00026055"/>
    </source>
</evidence>
<evidence type="ECO:0000256" key="6">
    <source>
        <dbReference type="ARBA" id="ARBA00023186"/>
    </source>
</evidence>
<organism evidence="10 11">
    <name type="scientific">Cinchona calisaya</name>
    <dbReference type="NCBI Taxonomy" id="153742"/>
    <lineage>
        <taxon>Eukaryota</taxon>
        <taxon>Viridiplantae</taxon>
        <taxon>Streptophyta</taxon>
        <taxon>Embryophyta</taxon>
        <taxon>Tracheophyta</taxon>
        <taxon>Spermatophyta</taxon>
        <taxon>Magnoliopsida</taxon>
        <taxon>eudicotyledons</taxon>
        <taxon>Gunneridae</taxon>
        <taxon>Pentapetalae</taxon>
        <taxon>asterids</taxon>
        <taxon>lamiids</taxon>
        <taxon>Gentianales</taxon>
        <taxon>Rubiaceae</taxon>
        <taxon>Cinchonoideae</taxon>
        <taxon>Cinchoneae</taxon>
        <taxon>Cinchona</taxon>
    </lineage>
</organism>
<dbReference type="GO" id="GO:0005737">
    <property type="term" value="C:cytoplasm"/>
    <property type="evidence" value="ECO:0007669"/>
    <property type="project" value="UniProtKB-SubCell"/>
</dbReference>
<dbReference type="InterPro" id="IPR000938">
    <property type="entry name" value="CAP-Gly_domain"/>
</dbReference>
<dbReference type="AlphaFoldDB" id="A0ABD2Z1T9"/>
<keyword evidence="3" id="KW-0963">Cytoplasm</keyword>
<gene>
    <name evidence="10" type="ORF">ACH5RR_026078</name>
</gene>
<dbReference type="CDD" id="cd17044">
    <property type="entry name" value="Ubl_TBCE"/>
    <property type="match status" value="1"/>
</dbReference>
<dbReference type="PANTHER" id="PTHR46652:SF3">
    <property type="entry name" value="LEUCINE-RICH REPEAT-CONTAINING PROTEIN 9"/>
    <property type="match status" value="1"/>
</dbReference>
<dbReference type="PANTHER" id="PTHR46652">
    <property type="entry name" value="LEUCINE-RICH REPEAT AND IQ DOMAIN-CONTAINING PROTEIN 1-RELATED"/>
    <property type="match status" value="1"/>
</dbReference>
<comment type="caution">
    <text evidence="10">The sequence shown here is derived from an EMBL/GenBank/DDBJ whole genome shotgun (WGS) entry which is preliminary data.</text>
</comment>
<sequence length="549" mass="61143">MQGPSSDVTPTRKESRSTNTTRFKIGQRVHSAGDTRRIGTVKYVGPVEGYSGTWVGVDWDNDGDGKHDGSHNCVQYFQARGPKTASFVRPHNLNSGITFLEALQVRYQSTSTKEEEDEMYVLSSTNKRVSIELLGKDKIQNKLSRFEELTGASLSYLGVSCPGPSGHSSNTLPNLKELDLTGNLLSDWEDVGIICKGLPALEVLNLSYNLMSHDIIGMPTLHNIRILVLNHIGINWKQVEVLKDSVPLIEELHLMGNNLKEITLPSSMSEGFDFLRLVNLEDNCVSDWNKIVKLSQIKSLEQLFLNKNYLNQIWYPEHITLDKAGNESSRRNFRPFQNLRCLLLGGNNINDLDSVDSLNSFPSLMDIRLSENPVADTGKDGVPRFVLIARLKNVKILNGSEVTLRERKDSEIRYVRLVMTKYNNNMEEIMRIHPRFAELKTCHGIEDVKATIGAGGPQKMSSGLIAITLKCVGASIGEKPLLTKKLPSTTTVGKLKNLCESFFKLNSVKPKLFLQEEGNPLPTLLDDEMACLIDIGVGSNSTILVDEDN</sequence>
<dbReference type="SUPFAM" id="SSF52058">
    <property type="entry name" value="L domain-like"/>
    <property type="match status" value="1"/>
</dbReference>